<dbReference type="CDD" id="cd00995">
    <property type="entry name" value="PBP2_NikA_DppA_OppA_like"/>
    <property type="match status" value="1"/>
</dbReference>
<dbReference type="PANTHER" id="PTHR30290">
    <property type="entry name" value="PERIPLASMIC BINDING COMPONENT OF ABC TRANSPORTER"/>
    <property type="match status" value="1"/>
</dbReference>
<keyword evidence="2" id="KW-0813">Transport</keyword>
<accession>A0ABD5NZR3</accession>
<name>A0ABD5NZR3_9EURY</name>
<dbReference type="SUPFAM" id="SSF53850">
    <property type="entry name" value="Periplasmic binding protein-like II"/>
    <property type="match status" value="2"/>
</dbReference>
<evidence type="ECO:0000313" key="5">
    <source>
        <dbReference type="EMBL" id="MFC4247483.1"/>
    </source>
</evidence>
<evidence type="ECO:0000256" key="2">
    <source>
        <dbReference type="ARBA" id="ARBA00022448"/>
    </source>
</evidence>
<dbReference type="AlphaFoldDB" id="A0ABD5NZR3"/>
<evidence type="ECO:0000256" key="1">
    <source>
        <dbReference type="ARBA" id="ARBA00005695"/>
    </source>
</evidence>
<gene>
    <name evidence="5" type="ORF">ACFOZ7_10800</name>
</gene>
<dbReference type="InterPro" id="IPR000914">
    <property type="entry name" value="SBP_5_dom"/>
</dbReference>
<protein>
    <submittedName>
        <fullName evidence="5">ABC transporter substrate-binding protein</fullName>
    </submittedName>
</protein>
<reference evidence="5 6" key="1">
    <citation type="journal article" date="2014" name="Int. J. Syst. Evol. Microbiol.">
        <title>Complete genome sequence of Corynebacterium casei LMG S-19264T (=DSM 44701T), isolated from a smear-ripened cheese.</title>
        <authorList>
            <consortium name="US DOE Joint Genome Institute (JGI-PGF)"/>
            <person name="Walter F."/>
            <person name="Albersmeier A."/>
            <person name="Kalinowski J."/>
            <person name="Ruckert C."/>
        </authorList>
    </citation>
    <scope>NUCLEOTIDE SEQUENCE [LARGE SCALE GENOMIC DNA]</scope>
    <source>
        <strain evidence="5 6">IBRC-M 10912</strain>
    </source>
</reference>
<evidence type="ECO:0000256" key="3">
    <source>
        <dbReference type="ARBA" id="ARBA00022729"/>
    </source>
</evidence>
<feature type="domain" description="Solute-binding protein family 5" evidence="4">
    <location>
        <begin position="291"/>
        <end position="548"/>
    </location>
</feature>
<organism evidence="5 6">
    <name type="scientific">Natribaculum luteum</name>
    <dbReference type="NCBI Taxonomy" id="1586232"/>
    <lineage>
        <taxon>Archaea</taxon>
        <taxon>Methanobacteriati</taxon>
        <taxon>Methanobacteriota</taxon>
        <taxon>Stenosarchaea group</taxon>
        <taxon>Halobacteria</taxon>
        <taxon>Halobacteriales</taxon>
        <taxon>Natrialbaceae</taxon>
        <taxon>Natribaculum</taxon>
    </lineage>
</organism>
<dbReference type="Gene3D" id="3.90.76.10">
    <property type="entry name" value="Dipeptide-binding Protein, Domain 1"/>
    <property type="match status" value="1"/>
</dbReference>
<keyword evidence="3" id="KW-0732">Signal</keyword>
<proteinExistence type="inferred from homology"/>
<comment type="caution">
    <text evidence="5">The sequence shown here is derived from an EMBL/GenBank/DDBJ whole genome shotgun (WGS) entry which is preliminary data.</text>
</comment>
<dbReference type="Proteomes" id="UP001595821">
    <property type="component" value="Unassembled WGS sequence"/>
</dbReference>
<dbReference type="Gene3D" id="3.10.105.10">
    <property type="entry name" value="Dipeptide-binding Protein, Domain 3"/>
    <property type="match status" value="2"/>
</dbReference>
<sequence length="560" mass="62436">MVRDNKQVESGLDRRRILQGIGAAGAMAVAGCLSGDGDDNGDGNDNGDQERAMQLLEEGFEEEGFEPPYEADLVTNENPERVQWSQIVQQVLENTGYFDLELQQYEWTTYQEIVLSEESAEENHLAALGWSAGFDPDAYVNFLLHSDFHTPSCCNTNHYANEELDSLIDEGKTETDPEERVAIYEELQNLVAQESPLTFVRFGEELIAYREEALDNWTVSPFDSTRFSTIYNVYAGTSISFADPDGDGELKASVGANIANFDPTQQNDTTSTQATVPLIYEGLVGSDYSGEPQPWLAEDWEQQDDTTYTFYLREGVQFHNGEELTADHVKASMERYKGTPREADVYDWLGEDGEIRVVDDYELEIELSEPYAPFLLNVGNALIVPMAGIEEEYGGEGAVDLQEEPIGTGPYMHEEYQPDELYRVSRNDDYWGQELMDSAPEPDTIQFRVIVESSVRQSALEAGDIHVVSPPPASFQDLDDSDEIVAKSTTSGGFDMLIPPVQHEPFTNAKVRRALALLIPRQQIIDTVYNGIGVPAYGPISPVAKRFALDNEELIDVLEG</sequence>
<dbReference type="EMBL" id="JBHSDJ010000030">
    <property type="protein sequence ID" value="MFC4247483.1"/>
    <property type="molecule type" value="Genomic_DNA"/>
</dbReference>
<comment type="similarity">
    <text evidence="1">Belongs to the bacterial solute-binding protein 5 family.</text>
</comment>
<dbReference type="PROSITE" id="PS51257">
    <property type="entry name" value="PROKAR_LIPOPROTEIN"/>
    <property type="match status" value="1"/>
</dbReference>
<evidence type="ECO:0000313" key="6">
    <source>
        <dbReference type="Proteomes" id="UP001595821"/>
    </source>
</evidence>
<dbReference type="Gene3D" id="3.40.190.10">
    <property type="entry name" value="Periplasmic binding protein-like II"/>
    <property type="match status" value="2"/>
</dbReference>
<dbReference type="Pfam" id="PF00496">
    <property type="entry name" value="SBP_bac_5"/>
    <property type="match status" value="1"/>
</dbReference>
<dbReference type="InterPro" id="IPR039424">
    <property type="entry name" value="SBP_5"/>
</dbReference>
<dbReference type="GeneID" id="71854417"/>
<evidence type="ECO:0000259" key="4">
    <source>
        <dbReference type="Pfam" id="PF00496"/>
    </source>
</evidence>
<dbReference type="RefSeq" id="WP_246966497.1">
    <property type="nucleotide sequence ID" value="NZ_CP095397.1"/>
</dbReference>
<dbReference type="PANTHER" id="PTHR30290:SF9">
    <property type="entry name" value="OLIGOPEPTIDE-BINDING PROTEIN APPA"/>
    <property type="match status" value="1"/>
</dbReference>